<dbReference type="VEuPathDB" id="CryptoDB:Vbra_2004"/>
<dbReference type="InParanoid" id="A0A0G4EEC2"/>
<evidence type="ECO:0000256" key="2">
    <source>
        <dbReference type="SAM" id="SignalP"/>
    </source>
</evidence>
<dbReference type="EMBL" id="CDMY01000217">
    <property type="protein sequence ID" value="CEL94338.1"/>
    <property type="molecule type" value="Genomic_DNA"/>
</dbReference>
<organism evidence="3 4">
    <name type="scientific">Vitrella brassicaformis (strain CCMP3155)</name>
    <dbReference type="NCBI Taxonomy" id="1169540"/>
    <lineage>
        <taxon>Eukaryota</taxon>
        <taxon>Sar</taxon>
        <taxon>Alveolata</taxon>
        <taxon>Colpodellida</taxon>
        <taxon>Vitrellaceae</taxon>
        <taxon>Vitrella</taxon>
    </lineage>
</organism>
<reference evidence="3 4" key="1">
    <citation type="submission" date="2014-11" db="EMBL/GenBank/DDBJ databases">
        <authorList>
            <person name="Zhu J."/>
            <person name="Qi W."/>
            <person name="Song R."/>
        </authorList>
    </citation>
    <scope>NUCLEOTIDE SEQUENCE [LARGE SCALE GENOMIC DNA]</scope>
</reference>
<feature type="region of interest" description="Disordered" evidence="1">
    <location>
        <begin position="107"/>
        <end position="142"/>
    </location>
</feature>
<protein>
    <recommendedName>
        <fullName evidence="5">Dickkopf N-terminal cysteine-rich domain-containing protein</fullName>
    </recommendedName>
</protein>
<dbReference type="AlphaFoldDB" id="A0A0G4EEC2"/>
<evidence type="ECO:0008006" key="5">
    <source>
        <dbReference type="Google" id="ProtNLM"/>
    </source>
</evidence>
<evidence type="ECO:0000313" key="3">
    <source>
        <dbReference type="EMBL" id="CEL94338.1"/>
    </source>
</evidence>
<keyword evidence="2" id="KW-0732">Signal</keyword>
<feature type="signal peptide" evidence="2">
    <location>
        <begin position="1"/>
        <end position="23"/>
    </location>
</feature>
<keyword evidence="4" id="KW-1185">Reference proteome</keyword>
<evidence type="ECO:0000256" key="1">
    <source>
        <dbReference type="SAM" id="MobiDB-lite"/>
    </source>
</evidence>
<dbReference type="Proteomes" id="UP000041254">
    <property type="component" value="Unassembled WGS sequence"/>
</dbReference>
<sequence length="230" mass="25148">MNQMSEAFLVALCGLIVCNAVKAINEASFKLIDSTAGRQAGELSTVQLDQIQQLLQSSSKLAASAMEAIDKAEQQLGAIRGIAYYGHDSSALKANQPAGGGAAVYHALKDSEGGGGSGQSSWNERGREAEWRRQRKREQKRERIARGECKNDSECPNKGEKCYHECDPDTLRRHDVGKCKTKGDHLETCGPLQRCKKGYSCKVKTKADTKGIYLIFPTVRTHSVCLEPSE</sequence>
<evidence type="ECO:0000313" key="4">
    <source>
        <dbReference type="Proteomes" id="UP000041254"/>
    </source>
</evidence>
<proteinExistence type="predicted"/>
<name>A0A0G4EEC2_VITBC</name>
<gene>
    <name evidence="3" type="ORF">Vbra_2004</name>
</gene>
<feature type="chain" id="PRO_5005187013" description="Dickkopf N-terminal cysteine-rich domain-containing protein" evidence="2">
    <location>
        <begin position="24"/>
        <end position="230"/>
    </location>
</feature>
<accession>A0A0G4EEC2</accession>